<dbReference type="EMBL" id="LK931340">
    <property type="protein sequence ID" value="CDZ86745.1"/>
    <property type="molecule type" value="Genomic_DNA"/>
</dbReference>
<evidence type="ECO:0000256" key="3">
    <source>
        <dbReference type="SAM" id="MobiDB-lite"/>
    </source>
</evidence>
<gene>
    <name evidence="5" type="primary">mob</name>
    <name evidence="5" type="ORF">BN1086_04998</name>
</gene>
<feature type="domain" description="MobA/MobL protein" evidence="4">
    <location>
        <begin position="28"/>
        <end position="217"/>
    </location>
</feature>
<keyword evidence="2" id="KW-0184">Conjugation</keyword>
<organism evidence="5">
    <name type="scientific">Citrobacter koseri</name>
    <name type="common">Citrobacter diversus</name>
    <dbReference type="NCBI Taxonomy" id="545"/>
    <lineage>
        <taxon>Bacteria</taxon>
        <taxon>Pseudomonadati</taxon>
        <taxon>Pseudomonadota</taxon>
        <taxon>Gammaproteobacteria</taxon>
        <taxon>Enterobacterales</taxon>
        <taxon>Enterobacteriaceae</taxon>
        <taxon>Citrobacter</taxon>
    </lineage>
</organism>
<evidence type="ECO:0000256" key="2">
    <source>
        <dbReference type="ARBA" id="ARBA00022971"/>
    </source>
</evidence>
<reference evidence="5" key="1">
    <citation type="submission" date="2014-06" db="EMBL/GenBank/DDBJ databases">
        <authorList>
            <person name="Urmite Genomes Urmite Genomes"/>
        </authorList>
    </citation>
    <scope>NUCLEOTIDE SEQUENCE</scope>
</reference>
<dbReference type="InterPro" id="IPR005053">
    <property type="entry name" value="MobA_MobL"/>
</dbReference>
<sequence>MATYHLSVKFGGKGKALAHASYITREDKFSDRKDLEYAEHGNMPEWAKDEPAHFWQAADEFERANGSTYREFEIALPRELNPEQRLELVRDFVKQEIGDKHAYSFAIHNPQASIDGGEQPHAHIMMSQRVNDGIERSPERYFKRYNAKFPERGGAKKDSPSITPTQAKQDLKELRQRWEAKHNEHMQRHGHNQKIDSRSLKDRGIIRYPEQHFGFESAGRLTPEQKQSIKNGRGFSEGAAIEQAKSIDYTDKNWIKAIGADVKQQQLIKSLTQDISQQHGRLMKASITPSGNVSIEKVKSRGLSMGW</sequence>
<proteinExistence type="inferred from homology"/>
<evidence type="ECO:0000313" key="5">
    <source>
        <dbReference type="EMBL" id="CDZ86745.1"/>
    </source>
</evidence>
<dbReference type="AlphaFoldDB" id="A0A078LIW8"/>
<feature type="region of interest" description="Disordered" evidence="3">
    <location>
        <begin position="148"/>
        <end position="167"/>
    </location>
</feature>
<protein>
    <submittedName>
        <fullName evidence="5">Putative plasmid mobilisation protein</fullName>
    </submittedName>
</protein>
<feature type="compositionally biased region" description="Basic and acidic residues" evidence="3">
    <location>
        <begin position="149"/>
        <end position="159"/>
    </location>
</feature>
<name>A0A078LIW8_CITKO</name>
<dbReference type="Pfam" id="PF03389">
    <property type="entry name" value="MobA_MobL"/>
    <property type="match status" value="1"/>
</dbReference>
<dbReference type="PATRIC" id="fig|545.12.peg.5041"/>
<dbReference type="Gene3D" id="3.30.930.30">
    <property type="match status" value="1"/>
</dbReference>
<accession>A0A078LIW8</accession>
<evidence type="ECO:0000256" key="1">
    <source>
        <dbReference type="ARBA" id="ARBA00010873"/>
    </source>
</evidence>
<comment type="similarity">
    <text evidence="1">Belongs to the MobA/MobL family.</text>
</comment>
<evidence type="ECO:0000259" key="4">
    <source>
        <dbReference type="Pfam" id="PF03389"/>
    </source>
</evidence>